<feature type="signal peptide" evidence="1">
    <location>
        <begin position="1"/>
        <end position="20"/>
    </location>
</feature>
<dbReference type="EMBL" id="CP022743">
    <property type="protein sequence ID" value="ASU36603.1"/>
    <property type="molecule type" value="Genomic_DNA"/>
</dbReference>
<evidence type="ECO:0000313" key="3">
    <source>
        <dbReference type="Proteomes" id="UP000215002"/>
    </source>
</evidence>
<sequence>MKTLLLSAFISLFFAGAALAQSTFSEAEFNRKLGKTGTLCDTVYSLRVVSDTLTLLNMGGAYPNQKYTVAIKGNKVTLDYTKLKGKPLCVTGVFLMYKNRPEIQVSEPEQINKTLSSN</sequence>
<protein>
    <submittedName>
        <fullName evidence="2">Uncharacterized protein</fullName>
    </submittedName>
</protein>
<keyword evidence="1" id="KW-0732">Signal</keyword>
<accession>A0A223P3B2</accession>
<name>A0A223P3B2_9SPHI</name>
<proteinExistence type="predicted"/>
<gene>
    <name evidence="2" type="ORF">MuYL_4720</name>
</gene>
<keyword evidence="3" id="KW-1185">Reference proteome</keyword>
<evidence type="ECO:0000313" key="2">
    <source>
        <dbReference type="EMBL" id="ASU36603.1"/>
    </source>
</evidence>
<dbReference type="OrthoDB" id="1524522at2"/>
<dbReference type="KEGG" id="muc:MuYL_4720"/>
<dbReference type="Proteomes" id="UP000215002">
    <property type="component" value="Chromosome"/>
</dbReference>
<feature type="chain" id="PRO_5012239996" evidence="1">
    <location>
        <begin position="21"/>
        <end position="118"/>
    </location>
</feature>
<evidence type="ECO:0000256" key="1">
    <source>
        <dbReference type="SAM" id="SignalP"/>
    </source>
</evidence>
<organism evidence="2 3">
    <name type="scientific">Mucilaginibacter xinganensis</name>
    <dbReference type="NCBI Taxonomy" id="1234841"/>
    <lineage>
        <taxon>Bacteria</taxon>
        <taxon>Pseudomonadati</taxon>
        <taxon>Bacteroidota</taxon>
        <taxon>Sphingobacteriia</taxon>
        <taxon>Sphingobacteriales</taxon>
        <taxon>Sphingobacteriaceae</taxon>
        <taxon>Mucilaginibacter</taxon>
    </lineage>
</organism>
<reference evidence="2 3" key="1">
    <citation type="submission" date="2017-08" db="EMBL/GenBank/DDBJ databases">
        <title>Complete genome sequence of Mucilaginibacter sp. strain BJC16-A31.</title>
        <authorList>
            <consortium name="Henan University of Science and Technology"/>
            <person name="You X."/>
        </authorList>
    </citation>
    <scope>NUCLEOTIDE SEQUENCE [LARGE SCALE GENOMIC DNA]</scope>
    <source>
        <strain evidence="2 3">BJC16-A31</strain>
    </source>
</reference>
<dbReference type="RefSeq" id="WP_094572601.1">
    <property type="nucleotide sequence ID" value="NZ_CP022743.1"/>
</dbReference>
<dbReference type="AlphaFoldDB" id="A0A223P3B2"/>